<accession>A0ACC0A7X4</accession>
<keyword evidence="2" id="KW-1185">Reference proteome</keyword>
<proteinExistence type="predicted"/>
<evidence type="ECO:0000313" key="1">
    <source>
        <dbReference type="EMBL" id="KAI5656691.1"/>
    </source>
</evidence>
<dbReference type="EMBL" id="CM044706">
    <property type="protein sequence ID" value="KAI5656691.1"/>
    <property type="molecule type" value="Genomic_DNA"/>
</dbReference>
<gene>
    <name evidence="1" type="ORF">M9H77_25484</name>
</gene>
<name>A0ACC0A7X4_CATRO</name>
<dbReference type="Proteomes" id="UP001060085">
    <property type="component" value="Linkage Group LG06"/>
</dbReference>
<reference evidence="2" key="1">
    <citation type="journal article" date="2023" name="Nat. Plants">
        <title>Single-cell RNA sequencing provides a high-resolution roadmap for understanding the multicellular compartmentation of specialized metabolism.</title>
        <authorList>
            <person name="Sun S."/>
            <person name="Shen X."/>
            <person name="Li Y."/>
            <person name="Li Y."/>
            <person name="Wang S."/>
            <person name="Li R."/>
            <person name="Zhang H."/>
            <person name="Shen G."/>
            <person name="Guo B."/>
            <person name="Wei J."/>
            <person name="Xu J."/>
            <person name="St-Pierre B."/>
            <person name="Chen S."/>
            <person name="Sun C."/>
        </authorList>
    </citation>
    <scope>NUCLEOTIDE SEQUENCE [LARGE SCALE GENOMIC DNA]</scope>
</reference>
<sequence length="108" mass="12925">MQCYSRAPRTTSESQHEVIGTKVRHLVVITSQTPYERLIAKQLLFPYHWSKQVTDSWGTYQHLFYEFSKEHVTHCGEYLQKNMGLWTHLDLDLVLRSYKYSNKKLFNI</sequence>
<organism evidence="1 2">
    <name type="scientific">Catharanthus roseus</name>
    <name type="common">Madagascar periwinkle</name>
    <name type="synonym">Vinca rosea</name>
    <dbReference type="NCBI Taxonomy" id="4058"/>
    <lineage>
        <taxon>Eukaryota</taxon>
        <taxon>Viridiplantae</taxon>
        <taxon>Streptophyta</taxon>
        <taxon>Embryophyta</taxon>
        <taxon>Tracheophyta</taxon>
        <taxon>Spermatophyta</taxon>
        <taxon>Magnoliopsida</taxon>
        <taxon>eudicotyledons</taxon>
        <taxon>Gunneridae</taxon>
        <taxon>Pentapetalae</taxon>
        <taxon>asterids</taxon>
        <taxon>lamiids</taxon>
        <taxon>Gentianales</taxon>
        <taxon>Apocynaceae</taxon>
        <taxon>Rauvolfioideae</taxon>
        <taxon>Vinceae</taxon>
        <taxon>Catharanthinae</taxon>
        <taxon>Catharanthus</taxon>
    </lineage>
</organism>
<evidence type="ECO:0000313" key="2">
    <source>
        <dbReference type="Proteomes" id="UP001060085"/>
    </source>
</evidence>
<comment type="caution">
    <text evidence="1">The sequence shown here is derived from an EMBL/GenBank/DDBJ whole genome shotgun (WGS) entry which is preliminary data.</text>
</comment>
<protein>
    <submittedName>
        <fullName evidence="1">Uncharacterized protein</fullName>
    </submittedName>
</protein>